<keyword evidence="2 5" id="KW-0456">Lyase</keyword>
<dbReference type="SUPFAM" id="SSF51621">
    <property type="entry name" value="Phosphoenolpyruvate/pyruvate domain"/>
    <property type="match status" value="1"/>
</dbReference>
<dbReference type="PIRSF" id="PIRSF006677">
    <property type="entry name" value="UCP006677"/>
    <property type="match status" value="1"/>
</dbReference>
<dbReference type="AlphaFoldDB" id="A0A7J3ZIG5"/>
<dbReference type="GO" id="GO:0006099">
    <property type="term" value="P:tricarboxylic acid cycle"/>
    <property type="evidence" value="ECO:0007669"/>
    <property type="project" value="InterPro"/>
</dbReference>
<dbReference type="NCBIfam" id="TIGR02751">
    <property type="entry name" value="PEPCase_arch"/>
    <property type="match status" value="1"/>
</dbReference>
<accession>A0A7J3ZIG5</accession>
<dbReference type="Pfam" id="PF14010">
    <property type="entry name" value="PEPcase_2"/>
    <property type="match status" value="1"/>
</dbReference>
<evidence type="ECO:0000256" key="3">
    <source>
        <dbReference type="ARBA" id="ARBA00023300"/>
    </source>
</evidence>
<evidence type="ECO:0000256" key="1">
    <source>
        <dbReference type="ARBA" id="ARBA00022842"/>
    </source>
</evidence>
<dbReference type="InterPro" id="IPR015813">
    <property type="entry name" value="Pyrv/PenolPyrv_kinase-like_dom"/>
</dbReference>
<organism evidence="5">
    <name type="scientific">Fervidicoccus fontis</name>
    <dbReference type="NCBI Taxonomy" id="683846"/>
    <lineage>
        <taxon>Archaea</taxon>
        <taxon>Thermoproteota</taxon>
        <taxon>Thermoprotei</taxon>
        <taxon>Fervidicoccales</taxon>
        <taxon>Fervidicoccaceae</taxon>
        <taxon>Fervidicoccus</taxon>
    </lineage>
</organism>
<keyword evidence="1" id="KW-0460">Magnesium</keyword>
<comment type="caution">
    <text evidence="5">The sequence shown here is derived from an EMBL/GenBank/DDBJ whole genome shotgun (WGS) entry which is preliminary data.</text>
</comment>
<evidence type="ECO:0000256" key="2">
    <source>
        <dbReference type="ARBA" id="ARBA00023239"/>
    </source>
</evidence>
<reference evidence="5" key="1">
    <citation type="journal article" date="2020" name="mSystems">
        <title>Genome- and Community-Level Interaction Insights into Carbon Utilization and Element Cycling Functions of Hydrothermarchaeota in Hydrothermal Sediment.</title>
        <authorList>
            <person name="Zhou Z."/>
            <person name="Liu Y."/>
            <person name="Xu W."/>
            <person name="Pan J."/>
            <person name="Luo Z.H."/>
            <person name="Li M."/>
        </authorList>
    </citation>
    <scope>NUCLEOTIDE SEQUENCE [LARGE SCALE GENOMIC DNA]</scope>
    <source>
        <strain evidence="5">SpSt-1116</strain>
    </source>
</reference>
<dbReference type="GO" id="GO:0008964">
    <property type="term" value="F:phosphoenolpyruvate carboxylase activity"/>
    <property type="evidence" value="ECO:0007669"/>
    <property type="project" value="UniProtKB-UniRule"/>
</dbReference>
<name>A0A7J3ZIG5_9CREN</name>
<dbReference type="EC" id="4.1.1.31" evidence="4"/>
<protein>
    <recommendedName>
        <fullName evidence="4">Phosphoenolpyruvate carboxylase</fullName>
        <ecNumber evidence="4">4.1.1.31</ecNumber>
    </recommendedName>
</protein>
<keyword evidence="3" id="KW-0120">Carbon dioxide fixation</keyword>
<proteinExistence type="predicted"/>
<keyword evidence="5" id="KW-0670">Pyruvate</keyword>
<evidence type="ECO:0000313" key="5">
    <source>
        <dbReference type="EMBL" id="HHQ79895.1"/>
    </source>
</evidence>
<evidence type="ECO:0000256" key="4">
    <source>
        <dbReference type="NCBIfam" id="TIGR02751"/>
    </source>
</evidence>
<sequence>MANVPKLMCTQHPDSTIKVGVSEEVDEAIVSFTLYGCDEVMVDFEGKLTPYAQPKDIVVKAHETGLEIGAKLFITPRIPNPELEEVDRSMLALEAVMLANYYSWSLAELQAVKWIILPMVEDVKSALFVQRVIEKKARIMKDELKVKVDTMRLVPLIEDAAHQLNIEKMLTTFYSAVAEGGEPEGEDNGIRVFLGISDSAVRHGHVASSIALRIALVKIWSLSERGYKINPIVGSGTPPFRGAMNSPELVELEAKQFRGYHTVTIQSAVRYDAPLSSYLHVKRKLLENLGQKPQPSIANDEDALQVVNEASTSYREVVSRHIDKIARVASLIPVTRERVPWKAYGRALEGKNGRIYRVPRAIVYTASWYTLGLPPLLLDSSFLLKSIKQETFDGVILKLVPGLIDELKFEAQFFHPPTAANNLGERTVKEAIELLDHLGVDPRAEGSYAMLLREAEKEPYILALGKLRGFLG</sequence>
<dbReference type="GO" id="GO:0015977">
    <property type="term" value="P:carbon fixation"/>
    <property type="evidence" value="ECO:0007669"/>
    <property type="project" value="UniProtKB-KW"/>
</dbReference>
<dbReference type="EMBL" id="DRZC01000005">
    <property type="protein sequence ID" value="HHQ79895.1"/>
    <property type="molecule type" value="Genomic_DNA"/>
</dbReference>
<gene>
    <name evidence="5" type="primary">ppcA</name>
    <name evidence="5" type="ORF">ENM78_00295</name>
</gene>
<dbReference type="InterPro" id="IPR007566">
    <property type="entry name" value="PEP_COase_arc-type"/>
</dbReference>